<proteinExistence type="predicted"/>
<organism evidence="1 2">
    <name type="scientific">Thalassotalea agarivorans</name>
    <name type="common">Thalassomonas agarivorans</name>
    <dbReference type="NCBI Taxonomy" id="349064"/>
    <lineage>
        <taxon>Bacteria</taxon>
        <taxon>Pseudomonadati</taxon>
        <taxon>Pseudomonadota</taxon>
        <taxon>Gammaproteobacteria</taxon>
        <taxon>Alteromonadales</taxon>
        <taxon>Colwelliaceae</taxon>
        <taxon>Thalassotalea</taxon>
    </lineage>
</organism>
<dbReference type="AlphaFoldDB" id="A0A1I0DZA6"/>
<dbReference type="RefSeq" id="WP_093329186.1">
    <property type="nucleotide sequence ID" value="NZ_AP027363.1"/>
</dbReference>
<accession>A0A1I0DZA6</accession>
<dbReference type="PANTHER" id="PTHR48098">
    <property type="entry name" value="ENTEROCHELIN ESTERASE-RELATED"/>
    <property type="match status" value="1"/>
</dbReference>
<keyword evidence="2" id="KW-1185">Reference proteome</keyword>
<evidence type="ECO:0000313" key="1">
    <source>
        <dbReference type="EMBL" id="SET38038.1"/>
    </source>
</evidence>
<dbReference type="InterPro" id="IPR000801">
    <property type="entry name" value="Esterase-like"/>
</dbReference>
<dbReference type="Proteomes" id="UP000199308">
    <property type="component" value="Unassembled WGS sequence"/>
</dbReference>
<gene>
    <name evidence="1" type="ORF">SAMN05660429_01665</name>
</gene>
<dbReference type="InterPro" id="IPR029058">
    <property type="entry name" value="AB_hydrolase_fold"/>
</dbReference>
<reference evidence="1 2" key="1">
    <citation type="submission" date="2016-10" db="EMBL/GenBank/DDBJ databases">
        <authorList>
            <person name="de Groot N.N."/>
        </authorList>
    </citation>
    <scope>NUCLEOTIDE SEQUENCE [LARGE SCALE GENOMIC DNA]</scope>
    <source>
        <strain evidence="1 2">DSM 19706</strain>
    </source>
</reference>
<protein>
    <submittedName>
        <fullName evidence="1">S-formylglutathione hydrolase FrmB</fullName>
    </submittedName>
</protein>
<dbReference type="PANTHER" id="PTHR48098:SF1">
    <property type="entry name" value="DIACYLGLYCEROL ACYLTRANSFERASE_MYCOLYLTRANSFERASE AG85A"/>
    <property type="match status" value="1"/>
</dbReference>
<sequence>MTALRLEVSNPEFTPKDTQFVTVYSSNTGRRHDISIYNAHLIAENAPVVLLLHGVYGNHWVWMNLGGVHTVYDQLKQQGLSDFVLVMPSDGGVLEGSAYLPLSNGEDYDRWIVEDVRLAVEQTVSAVSKESNWYITGLSMGGYGALRLGAKYPSLFKGISGHSSVTCLEDLKFFTEVSLHQYQEKNDELESNIVYWCKKHVAELTPMRFDCGQHDELFESNNLLAKRLTQANITFSYEKHYGGHEWAYWHKHIATTLQFFDQIQRQS</sequence>
<dbReference type="STRING" id="349064.SAMN05660429_01665"/>
<keyword evidence="1" id="KW-0378">Hydrolase</keyword>
<dbReference type="EMBL" id="FOHK01000007">
    <property type="protein sequence ID" value="SET38038.1"/>
    <property type="molecule type" value="Genomic_DNA"/>
</dbReference>
<dbReference type="GO" id="GO:0016747">
    <property type="term" value="F:acyltransferase activity, transferring groups other than amino-acyl groups"/>
    <property type="evidence" value="ECO:0007669"/>
    <property type="project" value="TreeGrafter"/>
</dbReference>
<name>A0A1I0DZA6_THASX</name>
<dbReference type="Pfam" id="PF00756">
    <property type="entry name" value="Esterase"/>
    <property type="match status" value="1"/>
</dbReference>
<dbReference type="Gene3D" id="3.40.50.1820">
    <property type="entry name" value="alpha/beta hydrolase"/>
    <property type="match status" value="1"/>
</dbReference>
<dbReference type="SUPFAM" id="SSF53474">
    <property type="entry name" value="alpha/beta-Hydrolases"/>
    <property type="match status" value="1"/>
</dbReference>
<evidence type="ECO:0000313" key="2">
    <source>
        <dbReference type="Proteomes" id="UP000199308"/>
    </source>
</evidence>
<dbReference type="OrthoDB" id="9803578at2"/>
<dbReference type="GO" id="GO:0016787">
    <property type="term" value="F:hydrolase activity"/>
    <property type="evidence" value="ECO:0007669"/>
    <property type="project" value="UniProtKB-KW"/>
</dbReference>
<dbReference type="InterPro" id="IPR050583">
    <property type="entry name" value="Mycobacterial_A85_antigen"/>
</dbReference>